<dbReference type="EnsemblMetazoa" id="XM_038198402.1">
    <property type="protein sequence ID" value="XP_038054330.1"/>
    <property type="gene ID" value="LOC119726643"/>
</dbReference>
<dbReference type="AlphaFoldDB" id="A0A913ZT22"/>
<dbReference type="RefSeq" id="XP_038054329.1">
    <property type="nucleotide sequence ID" value="XM_038198401.1"/>
</dbReference>
<evidence type="ECO:0000256" key="5">
    <source>
        <dbReference type="ARBA" id="ARBA00023242"/>
    </source>
</evidence>
<accession>A0A913ZT22</accession>
<dbReference type="PANTHER" id="PTHR15180">
    <property type="entry name" value="GENERAL TRANSCRIPTION FACTOR 3C POLYPEPTIDE 1"/>
    <property type="match status" value="1"/>
</dbReference>
<evidence type="ECO:0000256" key="4">
    <source>
        <dbReference type="ARBA" id="ARBA00023163"/>
    </source>
</evidence>
<dbReference type="GO" id="GO:0006384">
    <property type="term" value="P:transcription initiation at RNA polymerase III promoter"/>
    <property type="evidence" value="ECO:0007669"/>
    <property type="project" value="InterPro"/>
</dbReference>
<comment type="subcellular location">
    <subcellularLocation>
        <location evidence="1">Nucleus</location>
    </subcellularLocation>
</comment>
<evidence type="ECO:0000313" key="8">
    <source>
        <dbReference type="EnsemblMetazoa" id="XP_038054330.1"/>
    </source>
</evidence>
<keyword evidence="3" id="KW-0238">DNA-binding</keyword>
<organism evidence="8 9">
    <name type="scientific">Patiria miniata</name>
    <name type="common">Bat star</name>
    <name type="synonym">Asterina miniata</name>
    <dbReference type="NCBI Taxonomy" id="46514"/>
    <lineage>
        <taxon>Eukaryota</taxon>
        <taxon>Metazoa</taxon>
        <taxon>Echinodermata</taxon>
        <taxon>Eleutherozoa</taxon>
        <taxon>Asterozoa</taxon>
        <taxon>Asteroidea</taxon>
        <taxon>Valvatacea</taxon>
        <taxon>Valvatida</taxon>
        <taxon>Asterinidae</taxon>
        <taxon>Patiria</taxon>
    </lineage>
</organism>
<feature type="domain" description="B-block binding subunit of TFIIIC" evidence="6">
    <location>
        <begin position="176"/>
        <end position="245"/>
    </location>
</feature>
<dbReference type="PANTHER" id="PTHR15180:SF1">
    <property type="entry name" value="GENERAL TRANSCRIPTION FACTOR 3C POLYPEPTIDE 1"/>
    <property type="match status" value="1"/>
</dbReference>
<dbReference type="OrthoDB" id="68020at2759"/>
<evidence type="ECO:0000313" key="9">
    <source>
        <dbReference type="Proteomes" id="UP000887568"/>
    </source>
</evidence>
<protein>
    <submittedName>
        <fullName evidence="8">Uncharacterized protein</fullName>
    </submittedName>
</protein>
<feature type="domain" description="General transcription factor 3C polypeptide 1 winged-helix" evidence="7">
    <location>
        <begin position="4"/>
        <end position="161"/>
    </location>
</feature>
<dbReference type="Proteomes" id="UP000887568">
    <property type="component" value="Unplaced"/>
</dbReference>
<dbReference type="Pfam" id="PF23704">
    <property type="entry name" value="WHD_GTF3C1_N"/>
    <property type="match status" value="1"/>
</dbReference>
<keyword evidence="2" id="KW-0597">Phosphoprotein</keyword>
<dbReference type="GO" id="GO:0005634">
    <property type="term" value="C:nucleus"/>
    <property type="evidence" value="ECO:0007669"/>
    <property type="project" value="UniProtKB-SubCell"/>
</dbReference>
<dbReference type="GO" id="GO:0003677">
    <property type="term" value="F:DNA binding"/>
    <property type="evidence" value="ECO:0007669"/>
    <property type="project" value="UniProtKB-KW"/>
</dbReference>
<sequence length="300" mass="34237">MSYLHEICLDEIALEGLDGITLACLWCRLDQRLPKFPLALDPKAKQFLWKGILASKDVAFFSLPEPRKLPTFPHEYMTTDEPTGIVFLKEEVQRKEYPACIINSFENDGIQGSCATFKERVDISDEVRGHDGGKVMTLEEVQKRWGDSLVIVASQELRMSALVGPHGDPSLELSGLRYSFLEFVGRQRHFGAQQVDFARLFKLTLTSLHSLRKDLSSNQLLDKRTCLCRTAKHLKNSIFLMLLRFGPLAKHSNMSHHGMLSTNLIQILEKQPKRTADFKFLFAELAKKLPSWPFLHKIQP</sequence>
<evidence type="ECO:0000256" key="2">
    <source>
        <dbReference type="ARBA" id="ARBA00022553"/>
    </source>
</evidence>
<dbReference type="GeneID" id="119726643"/>
<name>A0A913ZT22_PATMI</name>
<dbReference type="RefSeq" id="XP_038054330.1">
    <property type="nucleotide sequence ID" value="XM_038198402.1"/>
</dbReference>
<dbReference type="Pfam" id="PF04182">
    <property type="entry name" value="B-block_TFIIIC"/>
    <property type="match status" value="1"/>
</dbReference>
<dbReference type="GO" id="GO:0000127">
    <property type="term" value="C:transcription factor TFIIIC complex"/>
    <property type="evidence" value="ECO:0007669"/>
    <property type="project" value="InterPro"/>
</dbReference>
<evidence type="ECO:0000259" key="7">
    <source>
        <dbReference type="Pfam" id="PF23704"/>
    </source>
</evidence>
<dbReference type="EnsemblMetazoa" id="XM_038198401.1">
    <property type="protein sequence ID" value="XP_038054329.1"/>
    <property type="gene ID" value="LOC119726643"/>
</dbReference>
<evidence type="ECO:0000256" key="1">
    <source>
        <dbReference type="ARBA" id="ARBA00004123"/>
    </source>
</evidence>
<proteinExistence type="predicted"/>
<evidence type="ECO:0000256" key="3">
    <source>
        <dbReference type="ARBA" id="ARBA00023125"/>
    </source>
</evidence>
<dbReference type="GO" id="GO:0042791">
    <property type="term" value="P:5S class rRNA transcription by RNA polymerase III"/>
    <property type="evidence" value="ECO:0007669"/>
    <property type="project" value="TreeGrafter"/>
</dbReference>
<dbReference type="InterPro" id="IPR056428">
    <property type="entry name" value="WH_GTF3C1"/>
</dbReference>
<keyword evidence="5" id="KW-0539">Nucleus</keyword>
<keyword evidence="9" id="KW-1185">Reference proteome</keyword>
<reference evidence="8" key="1">
    <citation type="submission" date="2022-11" db="UniProtKB">
        <authorList>
            <consortium name="EnsemblMetazoa"/>
        </authorList>
    </citation>
    <scope>IDENTIFICATION</scope>
</reference>
<dbReference type="InterPro" id="IPR007309">
    <property type="entry name" value="TFIIIC_Bblock-bd"/>
</dbReference>
<keyword evidence="4" id="KW-0804">Transcription</keyword>
<evidence type="ECO:0000259" key="6">
    <source>
        <dbReference type="Pfam" id="PF04182"/>
    </source>
</evidence>
<dbReference type="OMA" id="QHEREDP"/>
<dbReference type="InterPro" id="IPR044210">
    <property type="entry name" value="Tfc3-like"/>
</dbReference>